<gene>
    <name evidence="2" type="ORF">R1sor_020955</name>
</gene>
<keyword evidence="3" id="KW-1185">Reference proteome</keyword>
<name>A0ABD3GHS5_9MARC</name>
<dbReference type="EMBL" id="JBJQOH010000007">
    <property type="protein sequence ID" value="KAL3677999.1"/>
    <property type="molecule type" value="Genomic_DNA"/>
</dbReference>
<dbReference type="PANTHER" id="PTHR37984">
    <property type="entry name" value="PROTEIN CBG26694"/>
    <property type="match status" value="1"/>
</dbReference>
<dbReference type="InterPro" id="IPR001584">
    <property type="entry name" value="Integrase_cat-core"/>
</dbReference>
<dbReference type="Proteomes" id="UP001633002">
    <property type="component" value="Unassembled WGS sequence"/>
</dbReference>
<comment type="caution">
    <text evidence="2">The sequence shown here is derived from an EMBL/GenBank/DDBJ whole genome shotgun (WGS) entry which is preliminary data.</text>
</comment>
<dbReference type="PANTHER" id="PTHR37984:SF5">
    <property type="entry name" value="PROTEIN NYNRIN-LIKE"/>
    <property type="match status" value="1"/>
</dbReference>
<dbReference type="Gene3D" id="3.30.420.10">
    <property type="entry name" value="Ribonuclease H-like superfamily/Ribonuclease H"/>
    <property type="match status" value="1"/>
</dbReference>
<dbReference type="SUPFAM" id="SSF53098">
    <property type="entry name" value="Ribonuclease H-like"/>
    <property type="match status" value="1"/>
</dbReference>
<proteinExistence type="predicted"/>
<dbReference type="InterPro" id="IPR012337">
    <property type="entry name" value="RNaseH-like_sf"/>
</dbReference>
<evidence type="ECO:0000313" key="3">
    <source>
        <dbReference type="Proteomes" id="UP001633002"/>
    </source>
</evidence>
<reference evidence="2 3" key="1">
    <citation type="submission" date="2024-09" db="EMBL/GenBank/DDBJ databases">
        <title>Chromosome-scale assembly of Riccia sorocarpa.</title>
        <authorList>
            <person name="Paukszto L."/>
        </authorList>
    </citation>
    <scope>NUCLEOTIDE SEQUENCE [LARGE SCALE GENOMIC DNA]</scope>
    <source>
        <strain evidence="2">LP-2024</strain>
        <tissue evidence="2">Aerial parts of the thallus</tissue>
    </source>
</reference>
<dbReference type="InterPro" id="IPR036397">
    <property type="entry name" value="RNaseH_sf"/>
</dbReference>
<protein>
    <recommendedName>
        <fullName evidence="1">Integrase catalytic domain-containing protein</fullName>
    </recommendedName>
</protein>
<organism evidence="2 3">
    <name type="scientific">Riccia sorocarpa</name>
    <dbReference type="NCBI Taxonomy" id="122646"/>
    <lineage>
        <taxon>Eukaryota</taxon>
        <taxon>Viridiplantae</taxon>
        <taxon>Streptophyta</taxon>
        <taxon>Embryophyta</taxon>
        <taxon>Marchantiophyta</taxon>
        <taxon>Marchantiopsida</taxon>
        <taxon>Marchantiidae</taxon>
        <taxon>Marchantiales</taxon>
        <taxon>Ricciaceae</taxon>
        <taxon>Riccia</taxon>
    </lineage>
</organism>
<dbReference type="InterPro" id="IPR050951">
    <property type="entry name" value="Retrovirus_Pol_polyprotein"/>
</dbReference>
<accession>A0ABD3GHS5</accession>
<evidence type="ECO:0000259" key="1">
    <source>
        <dbReference type="PROSITE" id="PS50994"/>
    </source>
</evidence>
<sequence>MVEAEATRKDDVVTVAEFFFRNVIARYGCPLELVSDGGTHFLNQLMTELTNHFQIKHRKTTPYNPKANGLTEKANGLLCRILNKVTVNHAYDWDTKLPAALWAYRSAEKLIKLEEDRKKSKDVVEAIQQKRKENYDKRIRKVDVKEEDLVLLYDNRHIKFPRKLHLRWMGPYKTLQVFDNGSLRITDLEDNEFATRVNGWRVKRYYT</sequence>
<dbReference type="AlphaFoldDB" id="A0ABD3GHS5"/>
<feature type="domain" description="Integrase catalytic" evidence="1">
    <location>
        <begin position="1"/>
        <end position="128"/>
    </location>
</feature>
<evidence type="ECO:0000313" key="2">
    <source>
        <dbReference type="EMBL" id="KAL3677999.1"/>
    </source>
</evidence>
<dbReference type="PROSITE" id="PS50994">
    <property type="entry name" value="INTEGRASE"/>
    <property type="match status" value="1"/>
</dbReference>